<gene>
    <name evidence="1" type="ORF">NHX12_019436</name>
</gene>
<dbReference type="EMBL" id="JANIIK010000035">
    <property type="protein sequence ID" value="KAJ3613184.1"/>
    <property type="molecule type" value="Genomic_DNA"/>
</dbReference>
<sequence length="90" mass="10042">MPKASERYLIPVQCDYCKRGGGHLPSSIRRGGGGGRLLSFSLSHKCSFTPTLPRAKTEEVQSLKYSSELGRVWSHTPMLEDKEPRRHGSN</sequence>
<comment type="caution">
    <text evidence="1">The sequence shown here is derived from an EMBL/GenBank/DDBJ whole genome shotgun (WGS) entry which is preliminary data.</text>
</comment>
<dbReference type="AlphaFoldDB" id="A0A9Q0ETD5"/>
<accession>A0A9Q0ETD5</accession>
<keyword evidence="2" id="KW-1185">Reference proteome</keyword>
<evidence type="ECO:0000313" key="2">
    <source>
        <dbReference type="Proteomes" id="UP001148018"/>
    </source>
</evidence>
<name>A0A9Q0ETD5_9TELE</name>
<protein>
    <submittedName>
        <fullName evidence="1">Uncharacterized protein</fullName>
    </submittedName>
</protein>
<proteinExistence type="predicted"/>
<evidence type="ECO:0000313" key="1">
    <source>
        <dbReference type="EMBL" id="KAJ3613184.1"/>
    </source>
</evidence>
<organism evidence="1 2">
    <name type="scientific">Muraenolepis orangiensis</name>
    <name type="common">Patagonian moray cod</name>
    <dbReference type="NCBI Taxonomy" id="630683"/>
    <lineage>
        <taxon>Eukaryota</taxon>
        <taxon>Metazoa</taxon>
        <taxon>Chordata</taxon>
        <taxon>Craniata</taxon>
        <taxon>Vertebrata</taxon>
        <taxon>Euteleostomi</taxon>
        <taxon>Actinopterygii</taxon>
        <taxon>Neopterygii</taxon>
        <taxon>Teleostei</taxon>
        <taxon>Neoteleostei</taxon>
        <taxon>Acanthomorphata</taxon>
        <taxon>Zeiogadaria</taxon>
        <taxon>Gadariae</taxon>
        <taxon>Gadiformes</taxon>
        <taxon>Muraenolepidoidei</taxon>
        <taxon>Muraenolepididae</taxon>
        <taxon>Muraenolepis</taxon>
    </lineage>
</organism>
<reference evidence="1" key="1">
    <citation type="submission" date="2022-07" db="EMBL/GenBank/DDBJ databases">
        <title>Chromosome-level genome of Muraenolepis orangiensis.</title>
        <authorList>
            <person name="Kim J."/>
        </authorList>
    </citation>
    <scope>NUCLEOTIDE SEQUENCE</scope>
    <source>
        <strain evidence="1">KU_S4_2022</strain>
        <tissue evidence="1">Muscle</tissue>
    </source>
</reference>
<dbReference type="Proteomes" id="UP001148018">
    <property type="component" value="Unassembled WGS sequence"/>
</dbReference>